<keyword evidence="3" id="KW-1185">Reference proteome</keyword>
<feature type="compositionally biased region" description="Gly residues" evidence="1">
    <location>
        <begin position="219"/>
        <end position="237"/>
    </location>
</feature>
<dbReference type="Proteomes" id="UP001066276">
    <property type="component" value="Chromosome 1_2"/>
</dbReference>
<gene>
    <name evidence="2" type="ORF">NDU88_006378</name>
</gene>
<comment type="caution">
    <text evidence="2">The sequence shown here is derived from an EMBL/GenBank/DDBJ whole genome shotgun (WGS) entry which is preliminary data.</text>
</comment>
<evidence type="ECO:0000313" key="3">
    <source>
        <dbReference type="Proteomes" id="UP001066276"/>
    </source>
</evidence>
<sequence>MQICLTHRQAQAAQAAQEAAWQHSNSDSPASHHILAIWPTHGTVPQLTDMGRYKRSAVDSRQSVARLVGATSRPAPRISGAWPDRWARWPSLCEALPGPGPFIRIFPHLTVLAGASLVNPARKSPWAAFGGSAAAQGGRADAEARDCIRRCVAGSGAVQDAERAGGRGGPRRLLEVCGRVRSRARGLFGDAVVSQPCGALDRGDAAEEEAPLGPVIHRGPGGFNWQGGGPNGGKLPR</sequence>
<evidence type="ECO:0000256" key="1">
    <source>
        <dbReference type="SAM" id="MobiDB-lite"/>
    </source>
</evidence>
<organism evidence="2 3">
    <name type="scientific">Pleurodeles waltl</name>
    <name type="common">Iberian ribbed newt</name>
    <dbReference type="NCBI Taxonomy" id="8319"/>
    <lineage>
        <taxon>Eukaryota</taxon>
        <taxon>Metazoa</taxon>
        <taxon>Chordata</taxon>
        <taxon>Craniata</taxon>
        <taxon>Vertebrata</taxon>
        <taxon>Euteleostomi</taxon>
        <taxon>Amphibia</taxon>
        <taxon>Batrachia</taxon>
        <taxon>Caudata</taxon>
        <taxon>Salamandroidea</taxon>
        <taxon>Salamandridae</taxon>
        <taxon>Pleurodelinae</taxon>
        <taxon>Pleurodeles</taxon>
    </lineage>
</organism>
<evidence type="ECO:0000313" key="2">
    <source>
        <dbReference type="EMBL" id="KAJ1211016.1"/>
    </source>
</evidence>
<dbReference type="AlphaFoldDB" id="A0AAV7WE91"/>
<feature type="region of interest" description="Disordered" evidence="1">
    <location>
        <begin position="215"/>
        <end position="237"/>
    </location>
</feature>
<dbReference type="EMBL" id="JANPWB010000002">
    <property type="protein sequence ID" value="KAJ1211016.1"/>
    <property type="molecule type" value="Genomic_DNA"/>
</dbReference>
<protein>
    <submittedName>
        <fullName evidence="2">Uncharacterized protein</fullName>
    </submittedName>
</protein>
<name>A0AAV7WE91_PLEWA</name>
<proteinExistence type="predicted"/>
<reference evidence="2" key="1">
    <citation type="journal article" date="2022" name="bioRxiv">
        <title>Sequencing and chromosome-scale assembly of the giantPleurodeles waltlgenome.</title>
        <authorList>
            <person name="Brown T."/>
            <person name="Elewa A."/>
            <person name="Iarovenko S."/>
            <person name="Subramanian E."/>
            <person name="Araus A.J."/>
            <person name="Petzold A."/>
            <person name="Susuki M."/>
            <person name="Suzuki K.-i.T."/>
            <person name="Hayashi T."/>
            <person name="Toyoda A."/>
            <person name="Oliveira C."/>
            <person name="Osipova E."/>
            <person name="Leigh N.D."/>
            <person name="Simon A."/>
            <person name="Yun M.H."/>
        </authorList>
    </citation>
    <scope>NUCLEOTIDE SEQUENCE</scope>
    <source>
        <strain evidence="2">20211129_DDA</strain>
        <tissue evidence="2">Liver</tissue>
    </source>
</reference>
<accession>A0AAV7WE91</accession>